<name>A0A1F5SJB8_9BACT</name>
<dbReference type="GO" id="GO:0006412">
    <property type="term" value="P:translation"/>
    <property type="evidence" value="ECO:0007669"/>
    <property type="project" value="UniProtKB-UniRule"/>
</dbReference>
<keyword evidence="4" id="KW-0694">RNA-binding</keyword>
<comment type="similarity">
    <text evidence="1 4 5">Belongs to the bacterial ribosomal protein bS18 family.</text>
</comment>
<accession>A0A1F5SJB8</accession>
<evidence type="ECO:0000313" key="7">
    <source>
        <dbReference type="Proteomes" id="UP000178925"/>
    </source>
</evidence>
<dbReference type="PANTHER" id="PTHR13479">
    <property type="entry name" value="30S RIBOSOMAL PROTEIN S18"/>
    <property type="match status" value="1"/>
</dbReference>
<dbReference type="InterPro" id="IPR036870">
    <property type="entry name" value="Ribosomal_bS18_sf"/>
</dbReference>
<dbReference type="NCBIfam" id="TIGR00165">
    <property type="entry name" value="S18"/>
    <property type="match status" value="1"/>
</dbReference>
<protein>
    <recommendedName>
        <fullName evidence="4">Small ribosomal subunit protein bS18</fullName>
    </recommendedName>
</protein>
<reference evidence="6 7" key="1">
    <citation type="journal article" date="2016" name="Nat. Commun.">
        <title>Thousands of microbial genomes shed light on interconnected biogeochemical processes in an aquifer system.</title>
        <authorList>
            <person name="Anantharaman K."/>
            <person name="Brown C.T."/>
            <person name="Hug L.A."/>
            <person name="Sharon I."/>
            <person name="Castelle C.J."/>
            <person name="Probst A.J."/>
            <person name="Thomas B.C."/>
            <person name="Singh A."/>
            <person name="Wilkins M.J."/>
            <person name="Karaoz U."/>
            <person name="Brodie E.L."/>
            <person name="Williams K.H."/>
            <person name="Hubbard S.S."/>
            <person name="Banfield J.F."/>
        </authorList>
    </citation>
    <scope>NUCLEOTIDE SEQUENCE [LARGE SCALE GENOMIC DNA]</scope>
</reference>
<comment type="function">
    <text evidence="4">Binds as a heterodimer with protein bS6 to the central domain of the 16S rRNA, where it helps stabilize the platform of the 30S subunit.</text>
</comment>
<evidence type="ECO:0000256" key="1">
    <source>
        <dbReference type="ARBA" id="ARBA00005589"/>
    </source>
</evidence>
<evidence type="ECO:0000313" key="6">
    <source>
        <dbReference type="EMBL" id="OGF26533.1"/>
    </source>
</evidence>
<comment type="subunit">
    <text evidence="4">Part of the 30S ribosomal subunit. Forms a tight heterodimer with protein bS6.</text>
</comment>
<dbReference type="PRINTS" id="PR00974">
    <property type="entry name" value="RIBOSOMALS18"/>
</dbReference>
<keyword evidence="2 4" id="KW-0689">Ribosomal protein</keyword>
<dbReference type="Proteomes" id="UP000178925">
    <property type="component" value="Unassembled WGS sequence"/>
</dbReference>
<gene>
    <name evidence="4" type="primary">rpsR</name>
    <name evidence="6" type="ORF">A2242_03950</name>
</gene>
<evidence type="ECO:0000256" key="2">
    <source>
        <dbReference type="ARBA" id="ARBA00022980"/>
    </source>
</evidence>
<organism evidence="6 7">
    <name type="scientific">Candidatus Falkowbacteria bacterium RIFOXYA2_FULL_47_9</name>
    <dbReference type="NCBI Taxonomy" id="1797995"/>
    <lineage>
        <taxon>Bacteria</taxon>
        <taxon>Candidatus Falkowiibacteriota</taxon>
    </lineage>
</organism>
<proteinExistence type="inferred from homology"/>
<evidence type="ECO:0000256" key="3">
    <source>
        <dbReference type="ARBA" id="ARBA00023274"/>
    </source>
</evidence>
<keyword evidence="3 4" id="KW-0687">Ribonucleoprotein</keyword>
<dbReference type="GO" id="GO:0070181">
    <property type="term" value="F:small ribosomal subunit rRNA binding"/>
    <property type="evidence" value="ECO:0007669"/>
    <property type="project" value="TreeGrafter"/>
</dbReference>
<evidence type="ECO:0000256" key="4">
    <source>
        <dbReference type="HAMAP-Rule" id="MF_00270"/>
    </source>
</evidence>
<dbReference type="Pfam" id="PF01084">
    <property type="entry name" value="Ribosomal_S18"/>
    <property type="match status" value="1"/>
</dbReference>
<dbReference type="Gene3D" id="4.10.640.10">
    <property type="entry name" value="Ribosomal protein S18"/>
    <property type="match status" value="1"/>
</dbReference>
<dbReference type="STRING" id="1797995.A2242_03950"/>
<dbReference type="AlphaFoldDB" id="A0A1F5SJB8"/>
<evidence type="ECO:0000256" key="5">
    <source>
        <dbReference type="RuleBase" id="RU003910"/>
    </source>
</evidence>
<sequence>MRPQPLKKEKVCYLCVNNLRDVDYKDGQFLRRFLNSHMRILPKKRTGVCSTHQRKVSTAVKRARILAILPFVSR</sequence>
<dbReference type="PANTHER" id="PTHR13479:SF40">
    <property type="entry name" value="SMALL RIBOSOMAL SUBUNIT PROTEIN BS18M"/>
    <property type="match status" value="1"/>
</dbReference>
<dbReference type="EMBL" id="MFGC01000045">
    <property type="protein sequence ID" value="OGF26533.1"/>
    <property type="molecule type" value="Genomic_DNA"/>
</dbReference>
<dbReference type="GO" id="GO:0022627">
    <property type="term" value="C:cytosolic small ribosomal subunit"/>
    <property type="evidence" value="ECO:0007669"/>
    <property type="project" value="TreeGrafter"/>
</dbReference>
<dbReference type="GO" id="GO:0003735">
    <property type="term" value="F:structural constituent of ribosome"/>
    <property type="evidence" value="ECO:0007669"/>
    <property type="project" value="InterPro"/>
</dbReference>
<comment type="caution">
    <text evidence="6">The sequence shown here is derived from an EMBL/GenBank/DDBJ whole genome shotgun (WGS) entry which is preliminary data.</text>
</comment>
<dbReference type="SUPFAM" id="SSF46911">
    <property type="entry name" value="Ribosomal protein S18"/>
    <property type="match status" value="1"/>
</dbReference>
<keyword evidence="4" id="KW-0699">rRNA-binding</keyword>
<dbReference type="HAMAP" id="MF_00270">
    <property type="entry name" value="Ribosomal_bS18"/>
    <property type="match status" value="1"/>
</dbReference>
<dbReference type="InterPro" id="IPR001648">
    <property type="entry name" value="Ribosomal_bS18"/>
</dbReference>